<dbReference type="EMBL" id="MN739404">
    <property type="protein sequence ID" value="QHT02984.1"/>
    <property type="molecule type" value="Genomic_DNA"/>
</dbReference>
<protein>
    <recommendedName>
        <fullName evidence="3">Fibrinogen C-terminal domain-containing protein</fullName>
    </recommendedName>
</protein>
<keyword evidence="1" id="KW-0812">Transmembrane</keyword>
<feature type="transmembrane region" description="Helical" evidence="1">
    <location>
        <begin position="6"/>
        <end position="26"/>
    </location>
</feature>
<proteinExistence type="predicted"/>
<name>A0A6C0CH87_9ZZZZ</name>
<organism evidence="2">
    <name type="scientific">viral metagenome</name>
    <dbReference type="NCBI Taxonomy" id="1070528"/>
    <lineage>
        <taxon>unclassified sequences</taxon>
        <taxon>metagenomes</taxon>
        <taxon>organismal metagenomes</taxon>
    </lineage>
</organism>
<evidence type="ECO:0000256" key="1">
    <source>
        <dbReference type="SAM" id="Phobius"/>
    </source>
</evidence>
<accession>A0A6C0CH87</accession>
<keyword evidence="1" id="KW-0472">Membrane</keyword>
<sequence length="822" mass="91134">MIDNNIVVVLFLILLCILVVVIIYNYTINNKIEKFYDVPVNLGRIPLESSHINTVKETKVSVDPTQYFNGYSIAETCTDNKTYDAYTVVSSFKYRDLSSDSILGTLNNDNTNTIYLTNTNTNVSYFNVNSFDGSPNGSSNFSIKPVFGGNYIAIFFPHDNLYFNNLTMNFSASGINSANDIVLYTNVDNKYTHIPISTVNVMNNNAITLTNNGFADDNIDNIIIYFPPSCTDVSLTKLNFMFNINTASDFNYSTTTTDVMDSTITLSSVNTNFLSTNYNTNVSQFMSIFYTDVPKFIYDFGTIDGCGGSYTLNTDGITVTSISDVFGRFSSTTNISGANPVIVTEYDMNSNITGKYLKGTINTNIIFPKGSIPQNYTICCVTKYVPNGTTGRIITANNFNFLIGHWASREGTIYNQNSPNSWIKWVDDDVSVNSSASRRWLVTCVKSGGNGTNNIIINGVNVPGDGGTGYDQACMAINGYGLYSGEVSDFGIKYIFIWDKVLSDDKLKIISDNLNAMVNGTPIIFKIDRTKITINLKDGFSPSSAAGSAREIKSIYGTSKNGFYWIQVPDAGPRLTYCIMDDDVYGGGWMLAIQGTSKAATFHYYSSYWTNNNILNTSAINFTDSNGDVNLDNIIDAKYQLFNSMTVNDCLALFPASQTNNNTNIAGKPKYGWTWYTQNALGNYMGNTLLNFFSKGYTNFSYTTPCQGVRRYAGPGTYMDYYSFITSTIDKYMPRSIWARESAFLAFGLNYKQIYSNGYSHNIRWGGSFNENYCNDFSNDVSGGIGMCAWGWNDGSAGSRINCCQEGGSPGARAMSFQWYIR</sequence>
<dbReference type="AlphaFoldDB" id="A0A6C0CH87"/>
<evidence type="ECO:0008006" key="3">
    <source>
        <dbReference type="Google" id="ProtNLM"/>
    </source>
</evidence>
<evidence type="ECO:0000313" key="2">
    <source>
        <dbReference type="EMBL" id="QHT02984.1"/>
    </source>
</evidence>
<keyword evidence="1" id="KW-1133">Transmembrane helix</keyword>
<reference evidence="2" key="1">
    <citation type="journal article" date="2020" name="Nature">
        <title>Giant virus diversity and host interactions through global metagenomics.</title>
        <authorList>
            <person name="Schulz F."/>
            <person name="Roux S."/>
            <person name="Paez-Espino D."/>
            <person name="Jungbluth S."/>
            <person name="Walsh D.A."/>
            <person name="Denef V.J."/>
            <person name="McMahon K.D."/>
            <person name="Konstantinidis K.T."/>
            <person name="Eloe-Fadrosh E.A."/>
            <person name="Kyrpides N.C."/>
            <person name="Woyke T."/>
        </authorList>
    </citation>
    <scope>NUCLEOTIDE SEQUENCE</scope>
    <source>
        <strain evidence="2">GVMAG-M-3300020727-4</strain>
    </source>
</reference>